<dbReference type="PANTHER" id="PTHR43355:SF2">
    <property type="entry name" value="FLAVIN REDUCTASE (NADPH)"/>
    <property type="match status" value="1"/>
</dbReference>
<dbReference type="AlphaFoldDB" id="A0A6I4ZXC2"/>
<comment type="caution">
    <text evidence="2">The sequence shown here is derived from an EMBL/GenBank/DDBJ whole genome shotgun (WGS) entry which is preliminary data.</text>
</comment>
<dbReference type="Pfam" id="PF13460">
    <property type="entry name" value="NAD_binding_10"/>
    <property type="match status" value="1"/>
</dbReference>
<protein>
    <submittedName>
        <fullName evidence="2">NAD(P)H-binding protein</fullName>
    </submittedName>
</protein>
<dbReference type="GO" id="GO:0016646">
    <property type="term" value="F:oxidoreductase activity, acting on the CH-NH group of donors, NAD or NADP as acceptor"/>
    <property type="evidence" value="ECO:0007669"/>
    <property type="project" value="TreeGrafter"/>
</dbReference>
<dbReference type="Gene3D" id="3.40.50.720">
    <property type="entry name" value="NAD(P)-binding Rossmann-like Domain"/>
    <property type="match status" value="1"/>
</dbReference>
<dbReference type="InterPro" id="IPR016040">
    <property type="entry name" value="NAD(P)-bd_dom"/>
</dbReference>
<dbReference type="InterPro" id="IPR036291">
    <property type="entry name" value="NAD(P)-bd_dom_sf"/>
</dbReference>
<dbReference type="PANTHER" id="PTHR43355">
    <property type="entry name" value="FLAVIN REDUCTASE (NADPH)"/>
    <property type="match status" value="1"/>
</dbReference>
<dbReference type="Proteomes" id="UP000468638">
    <property type="component" value="Unassembled WGS sequence"/>
</dbReference>
<evidence type="ECO:0000313" key="2">
    <source>
        <dbReference type="EMBL" id="MYL32393.1"/>
    </source>
</evidence>
<gene>
    <name evidence="2" type="ORF">GLW05_02075</name>
</gene>
<evidence type="ECO:0000259" key="1">
    <source>
        <dbReference type="Pfam" id="PF13460"/>
    </source>
</evidence>
<feature type="domain" description="NAD(P)-binding" evidence="1">
    <location>
        <begin position="7"/>
        <end position="193"/>
    </location>
</feature>
<dbReference type="OrthoDB" id="9785372at2"/>
<organism evidence="2 3">
    <name type="scientific">Pontibacillus yanchengensis</name>
    <dbReference type="NCBI Taxonomy" id="462910"/>
    <lineage>
        <taxon>Bacteria</taxon>
        <taxon>Bacillati</taxon>
        <taxon>Bacillota</taxon>
        <taxon>Bacilli</taxon>
        <taxon>Bacillales</taxon>
        <taxon>Bacillaceae</taxon>
        <taxon>Pontibacillus</taxon>
    </lineage>
</organism>
<dbReference type="InterPro" id="IPR051606">
    <property type="entry name" value="Polyketide_Oxido-like"/>
</dbReference>
<dbReference type="RefSeq" id="WP_160847685.1">
    <property type="nucleotide sequence ID" value="NZ_WMEQ01000001.1"/>
</dbReference>
<proteinExistence type="predicted"/>
<accession>A0A6I4ZXC2</accession>
<name>A0A6I4ZXC2_9BACI</name>
<dbReference type="EMBL" id="WMEQ01000001">
    <property type="protein sequence ID" value="MYL32393.1"/>
    <property type="molecule type" value="Genomic_DNA"/>
</dbReference>
<evidence type="ECO:0000313" key="3">
    <source>
        <dbReference type="Proteomes" id="UP000468638"/>
    </source>
</evidence>
<reference evidence="2 3" key="1">
    <citation type="submission" date="2019-11" db="EMBL/GenBank/DDBJ databases">
        <title>Genome sequences of 17 halophilic strains isolated from different environments.</title>
        <authorList>
            <person name="Furrow R.E."/>
        </authorList>
    </citation>
    <scope>NUCLEOTIDE SEQUENCE [LARGE SCALE GENOMIC DNA]</scope>
    <source>
        <strain evidence="2 3">22514_16_FS</strain>
    </source>
</reference>
<dbReference type="SUPFAM" id="SSF51735">
    <property type="entry name" value="NAD(P)-binding Rossmann-fold domains"/>
    <property type="match status" value="1"/>
</dbReference>
<sequence>MKLTILGGSGRVGQKIARLAHDQGYQVQALVRDISKARELIPFATLIEGDATNTEDLQKALIGSHGVISSLNTDKTTTLTTAFPLIIEHMNQLGIKRIVTIGTAGILNSRYEEGKFRYQSSESKRTKTFAAEEHAAVYKMLEQSTLDWTIVCPTYLPEGEEESEVRYELDMLPIDGKKITTGDTAKFAFETFQEHRFSRTRVGICY</sequence>